<name>A0A5B7F6Q1_PORTR</name>
<organism evidence="1 2">
    <name type="scientific">Portunus trituberculatus</name>
    <name type="common">Swimming crab</name>
    <name type="synonym">Neptunus trituberculatus</name>
    <dbReference type="NCBI Taxonomy" id="210409"/>
    <lineage>
        <taxon>Eukaryota</taxon>
        <taxon>Metazoa</taxon>
        <taxon>Ecdysozoa</taxon>
        <taxon>Arthropoda</taxon>
        <taxon>Crustacea</taxon>
        <taxon>Multicrustacea</taxon>
        <taxon>Malacostraca</taxon>
        <taxon>Eumalacostraca</taxon>
        <taxon>Eucarida</taxon>
        <taxon>Decapoda</taxon>
        <taxon>Pleocyemata</taxon>
        <taxon>Brachyura</taxon>
        <taxon>Eubrachyura</taxon>
        <taxon>Portunoidea</taxon>
        <taxon>Portunidae</taxon>
        <taxon>Portuninae</taxon>
        <taxon>Portunus</taxon>
    </lineage>
</organism>
<evidence type="ECO:0000313" key="1">
    <source>
        <dbReference type="EMBL" id="MPC40879.1"/>
    </source>
</evidence>
<reference evidence="1 2" key="1">
    <citation type="submission" date="2019-05" db="EMBL/GenBank/DDBJ databases">
        <title>Another draft genome of Portunus trituberculatus and its Hox gene families provides insights of decapod evolution.</title>
        <authorList>
            <person name="Jeong J.-H."/>
            <person name="Song I."/>
            <person name="Kim S."/>
            <person name="Choi T."/>
            <person name="Kim D."/>
            <person name="Ryu S."/>
            <person name="Kim W."/>
        </authorList>
    </citation>
    <scope>NUCLEOTIDE SEQUENCE [LARGE SCALE GENOMIC DNA]</scope>
    <source>
        <tissue evidence="1">Muscle</tissue>
    </source>
</reference>
<comment type="caution">
    <text evidence="1">The sequence shown here is derived from an EMBL/GenBank/DDBJ whole genome shotgun (WGS) entry which is preliminary data.</text>
</comment>
<keyword evidence="2" id="KW-1185">Reference proteome</keyword>
<gene>
    <name evidence="1" type="ORF">E2C01_034453</name>
</gene>
<dbReference type="EMBL" id="VSRR010004847">
    <property type="protein sequence ID" value="MPC40879.1"/>
    <property type="molecule type" value="Genomic_DNA"/>
</dbReference>
<evidence type="ECO:0000313" key="2">
    <source>
        <dbReference type="Proteomes" id="UP000324222"/>
    </source>
</evidence>
<dbReference type="Proteomes" id="UP000324222">
    <property type="component" value="Unassembled WGS sequence"/>
</dbReference>
<protein>
    <submittedName>
        <fullName evidence="1">Uncharacterized protein</fullName>
    </submittedName>
</protein>
<proteinExistence type="predicted"/>
<dbReference type="AlphaFoldDB" id="A0A5B7F6Q1"/>
<sequence length="84" mass="8944">MASRGLFSQPSAPQKGKEQRALKLKASCHLGAVLMIHVMAGPGCATESGHPDLAGRWAAARSEGVMCLYLWWMLLGRLSSSATC</sequence>
<accession>A0A5B7F6Q1</accession>